<name>A0ABX8CF61_9NOCA</name>
<organism evidence="1 2">
    <name type="scientific">Nocardia tengchongensis</name>
    <dbReference type="NCBI Taxonomy" id="2055889"/>
    <lineage>
        <taxon>Bacteria</taxon>
        <taxon>Bacillati</taxon>
        <taxon>Actinomycetota</taxon>
        <taxon>Actinomycetes</taxon>
        <taxon>Mycobacteriales</taxon>
        <taxon>Nocardiaceae</taxon>
        <taxon>Nocardia</taxon>
    </lineage>
</organism>
<dbReference type="EMBL" id="CP074371">
    <property type="protein sequence ID" value="QVI18618.1"/>
    <property type="molecule type" value="Genomic_DNA"/>
</dbReference>
<dbReference type="Proteomes" id="UP000683310">
    <property type="component" value="Chromosome"/>
</dbReference>
<keyword evidence="2" id="KW-1185">Reference proteome</keyword>
<evidence type="ECO:0000313" key="2">
    <source>
        <dbReference type="Proteomes" id="UP000683310"/>
    </source>
</evidence>
<dbReference type="SUPFAM" id="SSF53474">
    <property type="entry name" value="alpha/beta-Hydrolases"/>
    <property type="match status" value="1"/>
</dbReference>
<protein>
    <submittedName>
        <fullName evidence="1">Alpha/beta hydrolase</fullName>
    </submittedName>
</protein>
<gene>
    <name evidence="1" type="ORF">KHQ06_18750</name>
</gene>
<evidence type="ECO:0000313" key="1">
    <source>
        <dbReference type="EMBL" id="QVI18618.1"/>
    </source>
</evidence>
<proteinExistence type="predicted"/>
<sequence>MHFIAQASNNGVIEREFRLGEITGVLWSPESHSEGAPLILLGHSGGMHKKAPNLATTARHLVTQSGYRVAAIDAPGHGDRPRSDEDQRWADALHAARAAGEPMDSIIAEYNTSLAERAVPEWQATLDALQALPEIGPDAPFGYGGVTLGTVIGMWLTAVEPRIQAATFNSVFVFDALFDIARKITVPLTLQVAWNDEEIDRRPSFDLFEAFASEDKTLLATPGRHNQMSKTQPDFAAAFLRHHLGR</sequence>
<dbReference type="GO" id="GO:0016787">
    <property type="term" value="F:hydrolase activity"/>
    <property type="evidence" value="ECO:0007669"/>
    <property type="project" value="UniProtKB-KW"/>
</dbReference>
<dbReference type="Gene3D" id="3.40.50.1820">
    <property type="entry name" value="alpha/beta hydrolase"/>
    <property type="match status" value="1"/>
</dbReference>
<dbReference type="InterPro" id="IPR029058">
    <property type="entry name" value="AB_hydrolase_fold"/>
</dbReference>
<keyword evidence="1" id="KW-0378">Hydrolase</keyword>
<reference evidence="1 2" key="1">
    <citation type="submission" date="2021-04" db="EMBL/GenBank/DDBJ databases">
        <title>Nocardia tengchongensis.</title>
        <authorList>
            <person name="Zhuang k."/>
            <person name="Ran Y."/>
            <person name="Li W."/>
        </authorList>
    </citation>
    <scope>NUCLEOTIDE SEQUENCE [LARGE SCALE GENOMIC DNA]</scope>
    <source>
        <strain evidence="1 2">CFH S0057</strain>
    </source>
</reference>
<accession>A0ABX8CF61</accession>
<dbReference type="RefSeq" id="WP_213554655.1">
    <property type="nucleotide sequence ID" value="NZ_JBHZDI010000060.1"/>
</dbReference>